<reference evidence="1 2" key="1">
    <citation type="submission" date="2023-07" db="EMBL/GenBank/DDBJ databases">
        <title>Genomic Encyclopedia of Type Strains, Phase IV (KMG-IV): sequencing the most valuable type-strain genomes for metagenomic binning, comparative biology and taxonomic classification.</title>
        <authorList>
            <person name="Goeker M."/>
        </authorList>
    </citation>
    <scope>NUCLEOTIDE SEQUENCE [LARGE SCALE GENOMIC DNA]</scope>
    <source>
        <strain evidence="1 2">DSM 14914</strain>
    </source>
</reference>
<gene>
    <name evidence="1" type="ORF">QOZ95_004637</name>
</gene>
<sequence>MSTYWSASGWKQERGPLSGEDVEFAKSKGLMFDPIPITHDEIVSRLHELHLQVAKK</sequence>
<dbReference type="EMBL" id="JAUSWA010000036">
    <property type="protein sequence ID" value="MDQ0496447.1"/>
    <property type="molecule type" value="Genomic_DNA"/>
</dbReference>
<evidence type="ECO:0000313" key="2">
    <source>
        <dbReference type="Proteomes" id="UP001242811"/>
    </source>
</evidence>
<dbReference type="Proteomes" id="UP001242811">
    <property type="component" value="Unassembled WGS sequence"/>
</dbReference>
<name>A0ABU0L5B2_9BACL</name>
<proteinExistence type="predicted"/>
<keyword evidence="2" id="KW-1185">Reference proteome</keyword>
<protein>
    <submittedName>
        <fullName evidence="1">Uncharacterized protein</fullName>
    </submittedName>
</protein>
<organism evidence="1 2">
    <name type="scientific">Paenibacillus brasilensis</name>
    <dbReference type="NCBI Taxonomy" id="128574"/>
    <lineage>
        <taxon>Bacteria</taxon>
        <taxon>Bacillati</taxon>
        <taxon>Bacillota</taxon>
        <taxon>Bacilli</taxon>
        <taxon>Bacillales</taxon>
        <taxon>Paenibacillaceae</taxon>
        <taxon>Paenibacillus</taxon>
    </lineage>
</organism>
<comment type="caution">
    <text evidence="1">The sequence shown here is derived from an EMBL/GenBank/DDBJ whole genome shotgun (WGS) entry which is preliminary data.</text>
</comment>
<accession>A0ABU0L5B2</accession>
<dbReference type="RefSeq" id="WP_155983791.1">
    <property type="nucleotide sequence ID" value="NZ_CP045298.1"/>
</dbReference>
<evidence type="ECO:0000313" key="1">
    <source>
        <dbReference type="EMBL" id="MDQ0496447.1"/>
    </source>
</evidence>